<evidence type="ECO:0000313" key="1">
    <source>
        <dbReference type="EMBL" id="GAA2419055.1"/>
    </source>
</evidence>
<keyword evidence="2" id="KW-1185">Reference proteome</keyword>
<dbReference type="EMBL" id="BAAARW010000012">
    <property type="protein sequence ID" value="GAA2419055.1"/>
    <property type="molecule type" value="Genomic_DNA"/>
</dbReference>
<gene>
    <name evidence="1" type="ORF">GCM10010191_32430</name>
</gene>
<protein>
    <recommendedName>
        <fullName evidence="3">Tetratricopeptide repeat protein</fullName>
    </recommendedName>
</protein>
<accession>A0ABN3J1X6</accession>
<proteinExistence type="predicted"/>
<organism evidence="1 2">
    <name type="scientific">Actinomadura vinacea</name>
    <dbReference type="NCBI Taxonomy" id="115336"/>
    <lineage>
        <taxon>Bacteria</taxon>
        <taxon>Bacillati</taxon>
        <taxon>Actinomycetota</taxon>
        <taxon>Actinomycetes</taxon>
        <taxon>Streptosporangiales</taxon>
        <taxon>Thermomonosporaceae</taxon>
        <taxon>Actinomadura</taxon>
    </lineage>
</organism>
<name>A0ABN3J1X6_9ACTN</name>
<dbReference type="SUPFAM" id="SSF48452">
    <property type="entry name" value="TPR-like"/>
    <property type="match status" value="2"/>
</dbReference>
<sequence>MSDALEPDKVVELFNGARDLIAGGHLDEAADDLRTMLPSARRMFAEDPSGTRMVIVFGLVALTQALDERATEERAAALREIDATTSGYDEDEVLRGVPAQFRPYRLRSLRRLATLLLDTGDLDGALAAATAARDEALLIEPGTKERDGLDREEQAAICEGLLITVLVQMGRTEETLEAGERVVRYEEVLSSRDPEQSELGNACLDHGLRLLDAGRGEDGVRYLRRAVEVYRGQMASDEVRFNLALAADRLGVTLAVGGDPEEGLPFMREAVEAQRGMEAPGPRELEALGGGLRNMAVCLGSLDRDDDAVSAAEESVAVFRRMAELEPQWVDEVVSGERLLAEFLAGAGRLDESLELGERGIAEEEERLAKDPGRSRLQLAESQARLGLRLGRLGRPEAGHLQAAVAAYRELVAAGSDDLVRSAGRQAVSLEGMADLYRERQDGERLAEVLEVLEKVHELDGASERSAQA</sequence>
<dbReference type="Gene3D" id="1.25.40.10">
    <property type="entry name" value="Tetratricopeptide repeat domain"/>
    <property type="match status" value="2"/>
</dbReference>
<evidence type="ECO:0000313" key="2">
    <source>
        <dbReference type="Proteomes" id="UP001501231"/>
    </source>
</evidence>
<reference evidence="1 2" key="1">
    <citation type="journal article" date="2019" name="Int. J. Syst. Evol. Microbiol.">
        <title>The Global Catalogue of Microorganisms (GCM) 10K type strain sequencing project: providing services to taxonomists for standard genome sequencing and annotation.</title>
        <authorList>
            <consortium name="The Broad Institute Genomics Platform"/>
            <consortium name="The Broad Institute Genome Sequencing Center for Infectious Disease"/>
            <person name="Wu L."/>
            <person name="Ma J."/>
        </authorList>
    </citation>
    <scope>NUCLEOTIDE SEQUENCE [LARGE SCALE GENOMIC DNA]</scope>
    <source>
        <strain evidence="1 2">JCM 3325</strain>
    </source>
</reference>
<comment type="caution">
    <text evidence="1">The sequence shown here is derived from an EMBL/GenBank/DDBJ whole genome shotgun (WGS) entry which is preliminary data.</text>
</comment>
<dbReference type="Proteomes" id="UP001501231">
    <property type="component" value="Unassembled WGS sequence"/>
</dbReference>
<dbReference type="InterPro" id="IPR011990">
    <property type="entry name" value="TPR-like_helical_dom_sf"/>
</dbReference>
<evidence type="ECO:0008006" key="3">
    <source>
        <dbReference type="Google" id="ProtNLM"/>
    </source>
</evidence>
<dbReference type="RefSeq" id="WP_344589793.1">
    <property type="nucleotide sequence ID" value="NZ_BAAARW010000012.1"/>
</dbReference>